<dbReference type="HOGENOM" id="CLU_141656_2_1_0"/>
<organism evidence="1 2">
    <name type="scientific">Ilyobacter polytropus (strain ATCC 51220 / DSM 2926 / LMG 16218 / CuHBu1)</name>
    <dbReference type="NCBI Taxonomy" id="572544"/>
    <lineage>
        <taxon>Bacteria</taxon>
        <taxon>Fusobacteriati</taxon>
        <taxon>Fusobacteriota</taxon>
        <taxon>Fusobacteriia</taxon>
        <taxon>Fusobacteriales</taxon>
        <taxon>Fusobacteriaceae</taxon>
        <taxon>Ilyobacter</taxon>
    </lineage>
</organism>
<accession>E3HAF8</accession>
<gene>
    <name evidence="1" type="ordered locus">Ilyop_0243</name>
</gene>
<dbReference type="InterPro" id="IPR032720">
    <property type="entry name" value="Cys_rich_CWC"/>
</dbReference>
<dbReference type="Pfam" id="PF14375">
    <property type="entry name" value="Cys_rich_CWC"/>
    <property type="match status" value="1"/>
</dbReference>
<dbReference type="AlphaFoldDB" id="E3HAF8"/>
<dbReference type="Proteomes" id="UP000006875">
    <property type="component" value="Chromosome"/>
</dbReference>
<keyword evidence="2" id="KW-1185">Reference proteome</keyword>
<dbReference type="EMBL" id="CP002281">
    <property type="protein sequence ID" value="ADO82032.1"/>
    <property type="molecule type" value="Genomic_DNA"/>
</dbReference>
<evidence type="ECO:0000313" key="1">
    <source>
        <dbReference type="EMBL" id="ADO82032.1"/>
    </source>
</evidence>
<evidence type="ECO:0000313" key="2">
    <source>
        <dbReference type="Proteomes" id="UP000006875"/>
    </source>
</evidence>
<protein>
    <recommendedName>
        <fullName evidence="3">Cysteine-rich CWC</fullName>
    </recommendedName>
</protein>
<reference evidence="1 2" key="1">
    <citation type="journal article" date="2010" name="Stand. Genomic Sci.">
        <title>Complete genome sequence of Ilyobacter polytropus type strain (CuHbu1).</title>
        <authorList>
            <person name="Sikorski J."/>
            <person name="Chertkov O."/>
            <person name="Lapidus A."/>
            <person name="Nolan M."/>
            <person name="Lucas S."/>
            <person name="Del Rio T.G."/>
            <person name="Tice H."/>
            <person name="Cheng J.F."/>
            <person name="Tapia R."/>
            <person name="Han C."/>
            <person name="Goodwin L."/>
            <person name="Pitluck S."/>
            <person name="Liolios K."/>
            <person name="Ivanova N."/>
            <person name="Mavromatis K."/>
            <person name="Mikhailova N."/>
            <person name="Pati A."/>
            <person name="Chen A."/>
            <person name="Palaniappan K."/>
            <person name="Land M."/>
            <person name="Hauser L."/>
            <person name="Chang Y.J."/>
            <person name="Jeffries C.D."/>
            <person name="Brambilla E."/>
            <person name="Yasawong M."/>
            <person name="Rohde M."/>
            <person name="Pukall R."/>
            <person name="Spring S."/>
            <person name="Goker M."/>
            <person name="Woyke T."/>
            <person name="Bristow J."/>
            <person name="Eisen J.A."/>
            <person name="Markowitz V."/>
            <person name="Hugenholtz P."/>
            <person name="Kyrpides N.C."/>
            <person name="Klenk H.P."/>
        </authorList>
    </citation>
    <scope>NUCLEOTIDE SEQUENCE [LARGE SCALE GENOMIC DNA]</scope>
    <source>
        <strain evidence="2">ATCC 51220 / DSM 2926 / LMG 16218 / CuHBu1</strain>
    </source>
</reference>
<sequence length="65" mass="7322">MKNKNGICPLCGKENHCATVAGSDPYSCWCMTTKVPEELLERIPKDIRGKACVCKECVEKYLKEK</sequence>
<dbReference type="KEGG" id="ipo:Ilyop_0243"/>
<dbReference type="RefSeq" id="WP_013386703.1">
    <property type="nucleotide sequence ID" value="NC_014632.1"/>
</dbReference>
<dbReference type="STRING" id="572544.Ilyop_0243"/>
<evidence type="ECO:0008006" key="3">
    <source>
        <dbReference type="Google" id="ProtNLM"/>
    </source>
</evidence>
<proteinExistence type="predicted"/>
<name>E3HAF8_ILYPC</name>